<gene>
    <name evidence="1" type="ORF">FTW19_09320</name>
</gene>
<reference evidence="1 2" key="1">
    <citation type="submission" date="2019-08" db="EMBL/GenBank/DDBJ databases">
        <title>Complete genome sequence of Terriglobus albidus strain ORNL.</title>
        <authorList>
            <person name="Podar M."/>
        </authorList>
    </citation>
    <scope>NUCLEOTIDE SEQUENCE [LARGE SCALE GENOMIC DNA]</scope>
    <source>
        <strain evidence="1 2">ORNL</strain>
    </source>
</reference>
<evidence type="ECO:0000313" key="2">
    <source>
        <dbReference type="Proteomes" id="UP000321820"/>
    </source>
</evidence>
<dbReference type="InterPro" id="IPR029035">
    <property type="entry name" value="DHS-like_NAD/FAD-binding_dom"/>
</dbReference>
<dbReference type="OrthoDB" id="7054911at2"/>
<dbReference type="KEGG" id="talb:FTW19_09320"/>
<sequence length="399" mass="44779">MLGTPVDAGKVVYVLGAGFSIPAGAPTQAQILGDILELDGWNAKVAEAKTRLETFLIDDLRIRREDIPRIALEDVYTPIDRCIADGTAFKSRNAADLKKIREDLGYLISVAISRRITTQIGSGKADGEYIHAFAEYVVAKAAKRAEYAKDAKDAKRAKAYDPFAIISLNWDILLDNAIHSALWNRDPGLGGDYDPFGVVDYCCYISSVQAGDTRIRSGLWSLGCRGFNVKLLKLHGSMNWLQCPNCQRLFVEYGLKEDILERVGETCCRHCEKYGYKNPLAGSLVMPTFLKDLTNFQVKLVWQNAGVELMEAKRLVFIGYSLPNADFEFRQLLSRMVHQDARIDVVLRKGGSDEDSRRYESTKERYQQFFGDRQIEFHLNGVTEFVEKHISDAASQPAL</sequence>
<evidence type="ECO:0000313" key="1">
    <source>
        <dbReference type="EMBL" id="QEE28176.1"/>
    </source>
</evidence>
<dbReference type="EMBL" id="CP042806">
    <property type="protein sequence ID" value="QEE28176.1"/>
    <property type="molecule type" value="Genomic_DNA"/>
</dbReference>
<organism evidence="1 2">
    <name type="scientific">Terriglobus albidus</name>
    <dbReference type="NCBI Taxonomy" id="1592106"/>
    <lineage>
        <taxon>Bacteria</taxon>
        <taxon>Pseudomonadati</taxon>
        <taxon>Acidobacteriota</taxon>
        <taxon>Terriglobia</taxon>
        <taxon>Terriglobales</taxon>
        <taxon>Acidobacteriaceae</taxon>
        <taxon>Terriglobus</taxon>
    </lineage>
</organism>
<dbReference type="SUPFAM" id="SSF52467">
    <property type="entry name" value="DHS-like NAD/FAD-binding domain"/>
    <property type="match status" value="1"/>
</dbReference>
<accession>A0A5B9EDI5</accession>
<name>A0A5B9EDI5_9BACT</name>
<keyword evidence="2" id="KW-1185">Reference proteome</keyword>
<evidence type="ECO:0008006" key="3">
    <source>
        <dbReference type="Google" id="ProtNLM"/>
    </source>
</evidence>
<dbReference type="RefSeq" id="WP_147647366.1">
    <property type="nucleotide sequence ID" value="NZ_CP042806.1"/>
</dbReference>
<dbReference type="AlphaFoldDB" id="A0A5B9EDI5"/>
<dbReference type="Proteomes" id="UP000321820">
    <property type="component" value="Chromosome"/>
</dbReference>
<proteinExistence type="predicted"/>
<protein>
    <recommendedName>
        <fullName evidence="3">Deacetylase sirtuin-type domain-containing protein</fullName>
    </recommendedName>
</protein>